<dbReference type="RefSeq" id="WP_073079183.1">
    <property type="nucleotide sequence ID" value="NZ_FRBL01000002.1"/>
</dbReference>
<keyword evidence="1" id="KW-1133">Transmembrane helix</keyword>
<keyword evidence="3" id="KW-1185">Reference proteome</keyword>
<accession>A0A1M6YNK0</accession>
<dbReference type="OrthoDB" id="1493032at2"/>
<dbReference type="Pfam" id="PF25589">
    <property type="entry name" value="DUF7935"/>
    <property type="match status" value="1"/>
</dbReference>
<feature type="transmembrane region" description="Helical" evidence="1">
    <location>
        <begin position="6"/>
        <end position="23"/>
    </location>
</feature>
<dbReference type="AlphaFoldDB" id="A0A1M6YNK0"/>
<keyword evidence="1" id="KW-0812">Transmembrane</keyword>
<proteinExistence type="predicted"/>
<organism evidence="2 3">
    <name type="scientific">Chitinophaga jiangningensis</name>
    <dbReference type="NCBI Taxonomy" id="1419482"/>
    <lineage>
        <taxon>Bacteria</taxon>
        <taxon>Pseudomonadati</taxon>
        <taxon>Bacteroidota</taxon>
        <taxon>Chitinophagia</taxon>
        <taxon>Chitinophagales</taxon>
        <taxon>Chitinophagaceae</taxon>
        <taxon>Chitinophaga</taxon>
    </lineage>
</organism>
<evidence type="ECO:0000256" key="1">
    <source>
        <dbReference type="SAM" id="Phobius"/>
    </source>
</evidence>
<dbReference type="Proteomes" id="UP000184420">
    <property type="component" value="Unassembled WGS sequence"/>
</dbReference>
<gene>
    <name evidence="2" type="ORF">SAMN05444266_102410</name>
</gene>
<sequence>MDTQKLLYIVLALGAGYMIYSTAKDLIKKKPSKEPAEPASSNNNNSNSSTILPLQLQAYERMALYVERISPQSLIGRIYQQGMTTVDMQLAMVQQIKAEYDHNVTQQIYVSAQTWDAIKTLKEQTISVINQVAASLPADAPAMELNKQILEVFAEAGASPSELVAQIINTEAKKLMK</sequence>
<dbReference type="EMBL" id="FRBL01000002">
    <property type="protein sequence ID" value="SHL19904.1"/>
    <property type="molecule type" value="Genomic_DNA"/>
</dbReference>
<dbReference type="InterPro" id="IPR057695">
    <property type="entry name" value="DUF7935"/>
</dbReference>
<protein>
    <submittedName>
        <fullName evidence="2">Uncharacterized protein</fullName>
    </submittedName>
</protein>
<dbReference type="STRING" id="1419482.SAMN05444266_102410"/>
<evidence type="ECO:0000313" key="3">
    <source>
        <dbReference type="Proteomes" id="UP000184420"/>
    </source>
</evidence>
<keyword evidence="1" id="KW-0472">Membrane</keyword>
<reference evidence="2 3" key="1">
    <citation type="submission" date="2016-11" db="EMBL/GenBank/DDBJ databases">
        <authorList>
            <person name="Jaros S."/>
            <person name="Januszkiewicz K."/>
            <person name="Wedrychowicz H."/>
        </authorList>
    </citation>
    <scope>NUCLEOTIDE SEQUENCE [LARGE SCALE GENOMIC DNA]</scope>
    <source>
        <strain evidence="2 3">DSM 27406</strain>
    </source>
</reference>
<evidence type="ECO:0000313" key="2">
    <source>
        <dbReference type="EMBL" id="SHL19904.1"/>
    </source>
</evidence>
<name>A0A1M6YNK0_9BACT</name>